<keyword evidence="12" id="KW-0902">Two-component regulatory system</keyword>
<evidence type="ECO:0000256" key="7">
    <source>
        <dbReference type="ARBA" id="ARBA00022692"/>
    </source>
</evidence>
<evidence type="ECO:0000259" key="15">
    <source>
        <dbReference type="PROSITE" id="PS50109"/>
    </source>
</evidence>
<dbReference type="Gene3D" id="3.30.565.10">
    <property type="entry name" value="Histidine kinase-like ATPase, C-terminal domain"/>
    <property type="match status" value="1"/>
</dbReference>
<comment type="catalytic activity">
    <reaction evidence="1">
        <text>ATP + protein L-histidine = ADP + protein N-phospho-L-histidine.</text>
        <dbReference type="EC" id="2.7.13.3"/>
    </reaction>
</comment>
<dbReference type="FunFam" id="3.30.565.10:FF:000006">
    <property type="entry name" value="Sensor histidine kinase WalK"/>
    <property type="match status" value="1"/>
</dbReference>
<evidence type="ECO:0000313" key="17">
    <source>
        <dbReference type="EMBL" id="RIX51411.1"/>
    </source>
</evidence>
<dbReference type="InterPro" id="IPR003594">
    <property type="entry name" value="HATPase_dom"/>
</dbReference>
<dbReference type="SMART" id="SM00304">
    <property type="entry name" value="HAMP"/>
    <property type="match status" value="1"/>
</dbReference>
<feature type="transmembrane region" description="Helical" evidence="14">
    <location>
        <begin position="135"/>
        <end position="162"/>
    </location>
</feature>
<keyword evidence="7 14" id="KW-0812">Transmembrane</keyword>
<name>A0A3A1UVE4_9BACL</name>
<evidence type="ECO:0000256" key="9">
    <source>
        <dbReference type="ARBA" id="ARBA00022777"/>
    </source>
</evidence>
<feature type="transmembrane region" description="Helical" evidence="14">
    <location>
        <begin position="7"/>
        <end position="32"/>
    </location>
</feature>
<organism evidence="17 18">
    <name type="scientific">Paenibacillus nanensis</name>
    <dbReference type="NCBI Taxonomy" id="393251"/>
    <lineage>
        <taxon>Bacteria</taxon>
        <taxon>Bacillati</taxon>
        <taxon>Bacillota</taxon>
        <taxon>Bacilli</taxon>
        <taxon>Bacillales</taxon>
        <taxon>Paenibacillaceae</taxon>
        <taxon>Paenibacillus</taxon>
    </lineage>
</organism>
<evidence type="ECO:0000256" key="8">
    <source>
        <dbReference type="ARBA" id="ARBA00022741"/>
    </source>
</evidence>
<dbReference type="PRINTS" id="PR00344">
    <property type="entry name" value="BCTRLSENSOR"/>
</dbReference>
<dbReference type="InterPro" id="IPR005467">
    <property type="entry name" value="His_kinase_dom"/>
</dbReference>
<evidence type="ECO:0000256" key="6">
    <source>
        <dbReference type="ARBA" id="ARBA00022679"/>
    </source>
</evidence>
<keyword evidence="9" id="KW-0418">Kinase</keyword>
<evidence type="ECO:0000256" key="13">
    <source>
        <dbReference type="ARBA" id="ARBA00023136"/>
    </source>
</evidence>
<evidence type="ECO:0000256" key="14">
    <source>
        <dbReference type="SAM" id="Phobius"/>
    </source>
</evidence>
<dbReference type="SMART" id="SM00388">
    <property type="entry name" value="HisKA"/>
    <property type="match status" value="1"/>
</dbReference>
<keyword evidence="10" id="KW-0067">ATP-binding</keyword>
<evidence type="ECO:0000256" key="11">
    <source>
        <dbReference type="ARBA" id="ARBA00022989"/>
    </source>
</evidence>
<keyword evidence="4" id="KW-1003">Cell membrane</keyword>
<comment type="caution">
    <text evidence="17">The sequence shown here is derived from an EMBL/GenBank/DDBJ whole genome shotgun (WGS) entry which is preliminary data.</text>
</comment>
<feature type="domain" description="HAMP" evidence="16">
    <location>
        <begin position="164"/>
        <end position="216"/>
    </location>
</feature>
<dbReference type="Gene3D" id="1.10.287.130">
    <property type="match status" value="1"/>
</dbReference>
<dbReference type="InterPro" id="IPR004358">
    <property type="entry name" value="Sig_transdc_His_kin-like_C"/>
</dbReference>
<dbReference type="AlphaFoldDB" id="A0A3A1UVE4"/>
<comment type="subcellular location">
    <subcellularLocation>
        <location evidence="2">Cell membrane</location>
        <topology evidence="2">Multi-pass membrane protein</topology>
    </subcellularLocation>
</comment>
<dbReference type="Pfam" id="PF00672">
    <property type="entry name" value="HAMP"/>
    <property type="match status" value="1"/>
</dbReference>
<sequence>MKIRSKLLLSTGILVLFILFCLFAVTQIQFYIIRDYAYEEDKASFTALKEEFERYYAEHEESWAGVSEAALEHSAPFLEIAMTADGDTLYRKGNLSFSGIAEGGVPLKLFWNEREIGKLYAMNERQVKTFEFRSLWYGILPNITLVSLLLTSAAALIIILLLTWTLTYPIRKIVAGIDSMKKGKPEAALPVRRKDEFGQISRALQEMYDSLTGLEKSRKQLLSDVAHELKTPLMIIQGELELAQELETPLSPAKTSSLLDEVLRLSRLVHDVLDLSKLEAGGTELRKTTENMTAMVDDLADKIQFLAEEKQIEITVQAGKENIEASVDKQRILQALYNIMTNAVHYTDSGGRVRIRIDQVRYAGQQGELVQIVVEDSGHGISEEDLPHIFNRFYRADRSRARSNGGTGLGLAIAQQNILLHQGRIDVQSQIGRGTSFTILFPATLE</sequence>
<dbReference type="SUPFAM" id="SSF55874">
    <property type="entry name" value="ATPase domain of HSP90 chaperone/DNA topoisomerase II/histidine kinase"/>
    <property type="match status" value="1"/>
</dbReference>
<dbReference type="OrthoDB" id="9813151at2"/>
<dbReference type="EC" id="2.7.13.3" evidence="3"/>
<evidence type="ECO:0000256" key="3">
    <source>
        <dbReference type="ARBA" id="ARBA00012438"/>
    </source>
</evidence>
<dbReference type="PROSITE" id="PS50109">
    <property type="entry name" value="HIS_KIN"/>
    <property type="match status" value="1"/>
</dbReference>
<evidence type="ECO:0000256" key="5">
    <source>
        <dbReference type="ARBA" id="ARBA00022553"/>
    </source>
</evidence>
<keyword evidence="8" id="KW-0547">Nucleotide-binding</keyword>
<feature type="domain" description="Histidine kinase" evidence="15">
    <location>
        <begin position="224"/>
        <end position="445"/>
    </location>
</feature>
<keyword evidence="13 14" id="KW-0472">Membrane</keyword>
<keyword evidence="11 14" id="KW-1133">Transmembrane helix</keyword>
<dbReference type="PROSITE" id="PS50885">
    <property type="entry name" value="HAMP"/>
    <property type="match status" value="1"/>
</dbReference>
<dbReference type="SMART" id="SM00387">
    <property type="entry name" value="HATPase_c"/>
    <property type="match status" value="1"/>
</dbReference>
<dbReference type="CDD" id="cd00082">
    <property type="entry name" value="HisKA"/>
    <property type="match status" value="1"/>
</dbReference>
<gene>
    <name evidence="17" type="ORF">D3P08_15945</name>
</gene>
<dbReference type="Pfam" id="PF02518">
    <property type="entry name" value="HATPase_c"/>
    <property type="match status" value="1"/>
</dbReference>
<keyword evidence="6" id="KW-0808">Transferase</keyword>
<dbReference type="PANTHER" id="PTHR45528:SF1">
    <property type="entry name" value="SENSOR HISTIDINE KINASE CPXA"/>
    <property type="match status" value="1"/>
</dbReference>
<evidence type="ECO:0000313" key="18">
    <source>
        <dbReference type="Proteomes" id="UP000266482"/>
    </source>
</evidence>
<keyword evidence="18" id="KW-1185">Reference proteome</keyword>
<dbReference type="PANTHER" id="PTHR45528">
    <property type="entry name" value="SENSOR HISTIDINE KINASE CPXA"/>
    <property type="match status" value="1"/>
</dbReference>
<dbReference type="InterPro" id="IPR036097">
    <property type="entry name" value="HisK_dim/P_sf"/>
</dbReference>
<dbReference type="CDD" id="cd06225">
    <property type="entry name" value="HAMP"/>
    <property type="match status" value="1"/>
</dbReference>
<evidence type="ECO:0000256" key="1">
    <source>
        <dbReference type="ARBA" id="ARBA00000085"/>
    </source>
</evidence>
<dbReference type="SUPFAM" id="SSF158472">
    <property type="entry name" value="HAMP domain-like"/>
    <property type="match status" value="1"/>
</dbReference>
<dbReference type="InterPro" id="IPR036890">
    <property type="entry name" value="HATPase_C_sf"/>
</dbReference>
<dbReference type="Gene3D" id="6.10.340.10">
    <property type="match status" value="1"/>
</dbReference>
<dbReference type="InterPro" id="IPR050398">
    <property type="entry name" value="HssS/ArlS-like"/>
</dbReference>
<evidence type="ECO:0000259" key="16">
    <source>
        <dbReference type="PROSITE" id="PS50885"/>
    </source>
</evidence>
<evidence type="ECO:0000256" key="10">
    <source>
        <dbReference type="ARBA" id="ARBA00022840"/>
    </source>
</evidence>
<dbReference type="GO" id="GO:0005524">
    <property type="term" value="F:ATP binding"/>
    <property type="evidence" value="ECO:0007669"/>
    <property type="project" value="UniProtKB-KW"/>
</dbReference>
<dbReference type="InterPro" id="IPR003660">
    <property type="entry name" value="HAMP_dom"/>
</dbReference>
<dbReference type="InterPro" id="IPR003661">
    <property type="entry name" value="HisK_dim/P_dom"/>
</dbReference>
<dbReference type="Proteomes" id="UP000266482">
    <property type="component" value="Unassembled WGS sequence"/>
</dbReference>
<protein>
    <recommendedName>
        <fullName evidence="3">histidine kinase</fullName>
        <ecNumber evidence="3">2.7.13.3</ecNumber>
    </recommendedName>
</protein>
<dbReference type="SUPFAM" id="SSF47384">
    <property type="entry name" value="Homodimeric domain of signal transducing histidine kinase"/>
    <property type="match status" value="1"/>
</dbReference>
<evidence type="ECO:0000256" key="2">
    <source>
        <dbReference type="ARBA" id="ARBA00004651"/>
    </source>
</evidence>
<dbReference type="Pfam" id="PF00512">
    <property type="entry name" value="HisKA"/>
    <property type="match status" value="1"/>
</dbReference>
<accession>A0A3A1UVE4</accession>
<keyword evidence="5" id="KW-0597">Phosphoprotein</keyword>
<dbReference type="GO" id="GO:0000155">
    <property type="term" value="F:phosphorelay sensor kinase activity"/>
    <property type="evidence" value="ECO:0007669"/>
    <property type="project" value="InterPro"/>
</dbReference>
<dbReference type="EMBL" id="QXQA01000010">
    <property type="protein sequence ID" value="RIX51411.1"/>
    <property type="molecule type" value="Genomic_DNA"/>
</dbReference>
<evidence type="ECO:0000256" key="12">
    <source>
        <dbReference type="ARBA" id="ARBA00023012"/>
    </source>
</evidence>
<reference evidence="17 18" key="1">
    <citation type="submission" date="2018-09" db="EMBL/GenBank/DDBJ databases">
        <title>Paenibacillus aracenensis nov. sp. isolated from a cave in southern Spain.</title>
        <authorList>
            <person name="Jurado V."/>
            <person name="Gutierrez-Patricio S."/>
            <person name="Gonzalez-Pimentel J.L."/>
            <person name="Miller A.Z."/>
            <person name="Laiz L."/>
            <person name="Saiz-Jimenez C."/>
        </authorList>
    </citation>
    <scope>NUCLEOTIDE SEQUENCE [LARGE SCALE GENOMIC DNA]</scope>
    <source>
        <strain evidence="17 18">DSM 22867</strain>
    </source>
</reference>
<evidence type="ECO:0000256" key="4">
    <source>
        <dbReference type="ARBA" id="ARBA00022475"/>
    </source>
</evidence>
<dbReference type="CDD" id="cd00075">
    <property type="entry name" value="HATPase"/>
    <property type="match status" value="1"/>
</dbReference>
<dbReference type="GO" id="GO:0005886">
    <property type="term" value="C:plasma membrane"/>
    <property type="evidence" value="ECO:0007669"/>
    <property type="project" value="UniProtKB-SubCell"/>
</dbReference>
<proteinExistence type="predicted"/>